<keyword evidence="2" id="KW-1185">Reference proteome</keyword>
<comment type="caution">
    <text evidence="1">The sequence shown here is derived from an EMBL/GenBank/DDBJ whole genome shotgun (WGS) entry which is preliminary data.</text>
</comment>
<evidence type="ECO:0000313" key="2">
    <source>
        <dbReference type="Proteomes" id="UP000608754"/>
    </source>
</evidence>
<dbReference type="EMBL" id="JADGIK010000005">
    <property type="protein sequence ID" value="MBF0597533.1"/>
    <property type="molecule type" value="Genomic_DNA"/>
</dbReference>
<reference evidence="1" key="1">
    <citation type="submission" date="2020-10" db="EMBL/GenBank/DDBJ databases">
        <authorList>
            <person name="Lu T."/>
            <person name="Wang Q."/>
            <person name="Han X."/>
        </authorList>
    </citation>
    <scope>NUCLEOTIDE SEQUENCE</scope>
    <source>
        <strain evidence="1">WQ 117</strain>
    </source>
</reference>
<sequence length="144" mass="16800">MKYLLSILFTVLFFSCKINNKTHQLELESIKKNKSGYNLIVSTQIDLNEIKLNHNFSDQRFIGHLKNKEINDYSIIITGNFDTALQLKKGNKYYYTINVTIEEKERKLAHNDTIIAYLQLSYKEGRTYPTKSIEIPANSFISLK</sequence>
<proteinExistence type="predicted"/>
<protein>
    <recommendedName>
        <fullName evidence="3">Lipoprotein</fullName>
    </recommendedName>
</protein>
<dbReference type="Proteomes" id="UP000608754">
    <property type="component" value="Unassembled WGS sequence"/>
</dbReference>
<dbReference type="AlphaFoldDB" id="A0A8J7K4K0"/>
<dbReference type="PROSITE" id="PS51257">
    <property type="entry name" value="PROKAR_LIPOPROTEIN"/>
    <property type="match status" value="1"/>
</dbReference>
<name>A0A8J7K4K0_9FLAO</name>
<organism evidence="1 2">
    <name type="scientific">Faecalibacter rhinopitheci</name>
    <dbReference type="NCBI Taxonomy" id="2779678"/>
    <lineage>
        <taxon>Bacteria</taxon>
        <taxon>Pseudomonadati</taxon>
        <taxon>Bacteroidota</taxon>
        <taxon>Flavobacteriia</taxon>
        <taxon>Flavobacteriales</taxon>
        <taxon>Weeksellaceae</taxon>
        <taxon>Faecalibacter</taxon>
    </lineage>
</organism>
<gene>
    <name evidence="1" type="ORF">IM532_08745</name>
</gene>
<accession>A0A8J7K4K0</accession>
<evidence type="ECO:0000313" key="1">
    <source>
        <dbReference type="EMBL" id="MBF0597533.1"/>
    </source>
</evidence>
<dbReference type="RefSeq" id="WP_194183075.1">
    <property type="nucleotide sequence ID" value="NZ_JADGIK010000005.1"/>
</dbReference>
<evidence type="ECO:0008006" key="3">
    <source>
        <dbReference type="Google" id="ProtNLM"/>
    </source>
</evidence>